<evidence type="ECO:0000313" key="2">
    <source>
        <dbReference type="EMBL" id="SUU92144.1"/>
    </source>
</evidence>
<accession>A0A2I1M9K2</accession>
<organism evidence="1 3">
    <name type="scientific">Anaerococcus octavius</name>
    <dbReference type="NCBI Taxonomy" id="54007"/>
    <lineage>
        <taxon>Bacteria</taxon>
        <taxon>Bacillati</taxon>
        <taxon>Bacillota</taxon>
        <taxon>Tissierellia</taxon>
        <taxon>Tissierellales</taxon>
        <taxon>Peptoniphilaceae</taxon>
        <taxon>Anaerococcus</taxon>
    </lineage>
</organism>
<dbReference type="SUPFAM" id="SSF103486">
    <property type="entry name" value="V-type ATP synthase subunit C"/>
    <property type="match status" value="1"/>
</dbReference>
<dbReference type="InterPro" id="IPR002843">
    <property type="entry name" value="ATPase_V0-cplx_csu/dsu"/>
</dbReference>
<name>A0A2I1M9K2_9FIRM</name>
<gene>
    <name evidence="1" type="ORF">CYJ34_03340</name>
    <name evidence="2" type="ORF">NCTC9810_00465</name>
</gene>
<reference evidence="2 4" key="2">
    <citation type="submission" date="2018-06" db="EMBL/GenBank/DDBJ databases">
        <authorList>
            <consortium name="Pathogen Informatics"/>
            <person name="Doyle S."/>
        </authorList>
    </citation>
    <scope>NUCLEOTIDE SEQUENCE [LARGE SCALE GENOMIC DNA]</scope>
    <source>
        <strain evidence="2 4">NCTC9810</strain>
    </source>
</reference>
<dbReference type="OrthoDB" id="1689982at2"/>
<protein>
    <submittedName>
        <fullName evidence="1">ATPase</fullName>
    </submittedName>
    <submittedName>
        <fullName evidence="2">V-type ATP synthase subunit C</fullName>
    </submittedName>
</protein>
<dbReference type="GO" id="GO:0046961">
    <property type="term" value="F:proton-transporting ATPase activity, rotational mechanism"/>
    <property type="evidence" value="ECO:0007669"/>
    <property type="project" value="InterPro"/>
</dbReference>
<dbReference type="InterPro" id="IPR036079">
    <property type="entry name" value="ATPase_csu/dsu_sf"/>
</dbReference>
<dbReference type="RefSeq" id="WP_101539932.1">
    <property type="nucleotide sequence ID" value="NZ_CALTZC010000002.1"/>
</dbReference>
<sequence length="326" mass="38804">MRDVLVKAKAKMGKIPNNNLYIDLANEGNIEKKIDILSKAYPDIDNRKDKVALEADNFKWMLSELKSIDYFLQGLESEFFNLYFSKYEILFLQEIIESLVNHNYKRNIVRFRANPLSDNLILEDNMDLESFINANKSSKYYRTLLPYLNENMEASSLIFLSSNALIKFYYRSLLKLARKFNNKERKRIEKFLGEEINLLNFEMLYRLKSYYDLNDSDIFNYLIEGGNNFNGARLKELSLLPREDFIKTMNDSKYRNIFDEYSHTHRQIRKRELKLYYGEITKQESDILYVVSAMNIMFISRENIEALLEVDESFTVDEAMEYLIVR</sequence>
<dbReference type="Proteomes" id="UP000234335">
    <property type="component" value="Unassembled WGS sequence"/>
</dbReference>
<evidence type="ECO:0000313" key="4">
    <source>
        <dbReference type="Proteomes" id="UP000255124"/>
    </source>
</evidence>
<proteinExistence type="predicted"/>
<reference evidence="1 3" key="1">
    <citation type="submission" date="2017-12" db="EMBL/GenBank/DDBJ databases">
        <title>Phylogenetic diversity of female urinary microbiome.</title>
        <authorList>
            <person name="Thomas-White K."/>
            <person name="Wolfe A.J."/>
        </authorList>
    </citation>
    <scope>NUCLEOTIDE SEQUENCE [LARGE SCALE GENOMIC DNA]</scope>
    <source>
        <strain evidence="1 3">UMB0119</strain>
    </source>
</reference>
<evidence type="ECO:0000313" key="1">
    <source>
        <dbReference type="EMBL" id="PKZ16833.1"/>
    </source>
</evidence>
<dbReference type="EMBL" id="UFTA01000002">
    <property type="protein sequence ID" value="SUU92144.1"/>
    <property type="molecule type" value="Genomic_DNA"/>
</dbReference>
<dbReference type="EMBL" id="PKGS01000002">
    <property type="protein sequence ID" value="PKZ16833.1"/>
    <property type="molecule type" value="Genomic_DNA"/>
</dbReference>
<evidence type="ECO:0000313" key="3">
    <source>
        <dbReference type="Proteomes" id="UP000234335"/>
    </source>
</evidence>
<dbReference type="Pfam" id="PF01992">
    <property type="entry name" value="vATP-synt_AC39"/>
    <property type="match status" value="1"/>
</dbReference>
<keyword evidence="3" id="KW-1185">Reference proteome</keyword>
<dbReference type="AlphaFoldDB" id="A0A2I1M9K2"/>
<dbReference type="Proteomes" id="UP000255124">
    <property type="component" value="Unassembled WGS sequence"/>
</dbReference>